<name>E6PYQ9_9ZZZZ</name>
<protein>
    <submittedName>
        <fullName evidence="1">Uncharacterized protein</fullName>
    </submittedName>
</protein>
<organism evidence="1">
    <name type="scientific">mine drainage metagenome</name>
    <dbReference type="NCBI Taxonomy" id="410659"/>
    <lineage>
        <taxon>unclassified sequences</taxon>
        <taxon>metagenomes</taxon>
        <taxon>ecological metagenomes</taxon>
    </lineage>
</organism>
<dbReference type="AlphaFoldDB" id="E6PYQ9"/>
<evidence type="ECO:0000313" key="1">
    <source>
        <dbReference type="EMBL" id="CBI00068.1"/>
    </source>
</evidence>
<comment type="caution">
    <text evidence="1">The sequence shown here is derived from an EMBL/GenBank/DDBJ whole genome shotgun (WGS) entry which is preliminary data.</text>
</comment>
<gene>
    <name evidence="1" type="ORF">CARN3_1050</name>
</gene>
<sequence>MALVIFTTTHILLLQNNTSMISLAQNTACIVFVLSWVYCRSRLYPATPHCSRRVMTVLVKMPAI</sequence>
<accession>E6PYQ9</accession>
<proteinExistence type="predicted"/>
<reference evidence="1" key="1">
    <citation type="submission" date="2009-10" db="EMBL/GenBank/DDBJ databases">
        <title>Diversity of trophic interactions inside an arsenic-rich microbial ecosystem.</title>
        <authorList>
            <person name="Bertin P.N."/>
            <person name="Heinrich-Salmeron A."/>
            <person name="Pelletier E."/>
            <person name="Goulhen-Chollet F."/>
            <person name="Arsene-Ploetze F."/>
            <person name="Gallien S."/>
            <person name="Calteau A."/>
            <person name="Vallenet D."/>
            <person name="Casiot C."/>
            <person name="Chane-Woon-Ming B."/>
            <person name="Giloteaux L."/>
            <person name="Barakat M."/>
            <person name="Bonnefoy V."/>
            <person name="Bruneel O."/>
            <person name="Chandler M."/>
            <person name="Cleiss J."/>
            <person name="Duran R."/>
            <person name="Elbaz-Poulichet F."/>
            <person name="Fonknechten N."/>
            <person name="Lauga B."/>
            <person name="Mornico D."/>
            <person name="Ortet P."/>
            <person name="Schaeffer C."/>
            <person name="Siguier P."/>
            <person name="Alexander Thil Smith A."/>
            <person name="Van Dorsselaer A."/>
            <person name="Weissenbach J."/>
            <person name="Medigue C."/>
            <person name="Le Paslier D."/>
        </authorList>
    </citation>
    <scope>NUCLEOTIDE SEQUENCE</scope>
</reference>
<dbReference type="EMBL" id="CABN01000086">
    <property type="protein sequence ID" value="CBI00068.1"/>
    <property type="molecule type" value="Genomic_DNA"/>
</dbReference>